<dbReference type="InterPro" id="IPR036514">
    <property type="entry name" value="SGNH_hydro_sf"/>
</dbReference>
<organism evidence="2 3">
    <name type="scientific">Liquidambar formosana</name>
    <name type="common">Formosan gum</name>
    <dbReference type="NCBI Taxonomy" id="63359"/>
    <lineage>
        <taxon>Eukaryota</taxon>
        <taxon>Viridiplantae</taxon>
        <taxon>Streptophyta</taxon>
        <taxon>Embryophyta</taxon>
        <taxon>Tracheophyta</taxon>
        <taxon>Spermatophyta</taxon>
        <taxon>Magnoliopsida</taxon>
        <taxon>eudicotyledons</taxon>
        <taxon>Gunneridae</taxon>
        <taxon>Pentapetalae</taxon>
        <taxon>Saxifragales</taxon>
        <taxon>Altingiaceae</taxon>
        <taxon>Liquidambar</taxon>
    </lineage>
</organism>
<evidence type="ECO:0000256" key="1">
    <source>
        <dbReference type="ARBA" id="ARBA00008668"/>
    </source>
</evidence>
<gene>
    <name evidence="2" type="ORF">L1049_019517</name>
</gene>
<protein>
    <recommendedName>
        <fullName evidence="4">GDSL esterase/lipase</fullName>
    </recommendedName>
</protein>
<evidence type="ECO:0008006" key="4">
    <source>
        <dbReference type="Google" id="ProtNLM"/>
    </source>
</evidence>
<accession>A0AAP0S9V2</accession>
<evidence type="ECO:0000313" key="3">
    <source>
        <dbReference type="Proteomes" id="UP001415857"/>
    </source>
</evidence>
<reference evidence="2 3" key="1">
    <citation type="journal article" date="2024" name="Plant J.">
        <title>Genome sequences and population genomics reveal climatic adaptation and genomic divergence between two closely related sweetgum species.</title>
        <authorList>
            <person name="Xu W.Q."/>
            <person name="Ren C.Q."/>
            <person name="Zhang X.Y."/>
            <person name="Comes H.P."/>
            <person name="Liu X.H."/>
            <person name="Li Y.G."/>
            <person name="Kettle C.J."/>
            <person name="Jalonen R."/>
            <person name="Gaisberger H."/>
            <person name="Ma Y.Z."/>
            <person name="Qiu Y.X."/>
        </authorList>
    </citation>
    <scope>NUCLEOTIDE SEQUENCE [LARGE SCALE GENOMIC DNA]</scope>
    <source>
        <strain evidence="2">Hangzhou</strain>
    </source>
</reference>
<dbReference type="AlphaFoldDB" id="A0AAP0S9V2"/>
<name>A0AAP0S9V2_LIQFO</name>
<comment type="similarity">
    <text evidence="1">Belongs to the 'GDSL' lipolytic enzyme family.</text>
</comment>
<dbReference type="PANTHER" id="PTHR22835">
    <property type="entry name" value="ZINC FINGER FYVE DOMAIN CONTAINING PROTEIN"/>
    <property type="match status" value="1"/>
</dbReference>
<dbReference type="Proteomes" id="UP001415857">
    <property type="component" value="Unassembled WGS sequence"/>
</dbReference>
<dbReference type="Gene3D" id="3.40.50.1110">
    <property type="entry name" value="SGNH hydrolase"/>
    <property type="match status" value="1"/>
</dbReference>
<keyword evidence="3" id="KW-1185">Reference proteome</keyword>
<proteinExistence type="inferred from homology"/>
<sequence length="95" mass="10712">MKACCGSGGGPYNFDQGKMCGNQDVTVCSDPTTYMHWDGFHLTQEANKHVVETLISGTGFVYPEFRFPEKNQHVYQQIYQSDGSEEELMVSVTMF</sequence>
<comment type="caution">
    <text evidence="2">The sequence shown here is derived from an EMBL/GenBank/DDBJ whole genome shotgun (WGS) entry which is preliminary data.</text>
</comment>
<dbReference type="PANTHER" id="PTHR22835:SF517">
    <property type="entry name" value="GDSL-LIKE LIPASE_ACYLHYDROLASE FAMILY PROTEIN, EXPRESSED"/>
    <property type="match status" value="1"/>
</dbReference>
<dbReference type="EMBL" id="JBBPBK010000001">
    <property type="protein sequence ID" value="KAK9291569.1"/>
    <property type="molecule type" value="Genomic_DNA"/>
</dbReference>
<evidence type="ECO:0000313" key="2">
    <source>
        <dbReference type="EMBL" id="KAK9291569.1"/>
    </source>
</evidence>